<proteinExistence type="predicted"/>
<protein>
    <submittedName>
        <fullName evidence="1">Uncharacterized protein</fullName>
    </submittedName>
</protein>
<dbReference type="AlphaFoldDB" id="A0A6N2MS47"/>
<reference evidence="1" key="1">
    <citation type="submission" date="2019-03" db="EMBL/GenBank/DDBJ databases">
        <authorList>
            <person name="Mank J."/>
            <person name="Almeida P."/>
        </authorList>
    </citation>
    <scope>NUCLEOTIDE SEQUENCE</scope>
    <source>
        <strain evidence="1">78183</strain>
    </source>
</reference>
<evidence type="ECO:0000313" key="1">
    <source>
        <dbReference type="EMBL" id="VFU57235.1"/>
    </source>
</evidence>
<dbReference type="EMBL" id="CAADRP010001941">
    <property type="protein sequence ID" value="VFU57235.1"/>
    <property type="molecule type" value="Genomic_DNA"/>
</dbReference>
<gene>
    <name evidence="1" type="ORF">SVIM_LOCUS413403</name>
</gene>
<organism evidence="1">
    <name type="scientific">Salix viminalis</name>
    <name type="common">Common osier</name>
    <name type="synonym">Basket willow</name>
    <dbReference type="NCBI Taxonomy" id="40686"/>
    <lineage>
        <taxon>Eukaryota</taxon>
        <taxon>Viridiplantae</taxon>
        <taxon>Streptophyta</taxon>
        <taxon>Embryophyta</taxon>
        <taxon>Tracheophyta</taxon>
        <taxon>Spermatophyta</taxon>
        <taxon>Magnoliopsida</taxon>
        <taxon>eudicotyledons</taxon>
        <taxon>Gunneridae</taxon>
        <taxon>Pentapetalae</taxon>
        <taxon>rosids</taxon>
        <taxon>fabids</taxon>
        <taxon>Malpighiales</taxon>
        <taxon>Salicaceae</taxon>
        <taxon>Saliceae</taxon>
        <taxon>Salix</taxon>
    </lineage>
</organism>
<accession>A0A6N2MS47</accession>
<name>A0A6N2MS47_SALVM</name>
<sequence>MEAESFQRFLRPPQATIYDETTQEEPPRPPLPVVSSFKLSSWFGEQYRHLPRLFPATTGHHFRRHHHRKNHLGLLYPSRRGRSEGNIHVNYVRCTIAKKTHSAAHRLISWAWARLHSAQPNVSGYPVARRAKSSRRTHKSRGQGKQLNFGCHCHATPCRCEESFY</sequence>